<feature type="transmembrane region" description="Helical" evidence="1">
    <location>
        <begin position="153"/>
        <end position="174"/>
    </location>
</feature>
<dbReference type="InterPro" id="IPR043968">
    <property type="entry name" value="SGNH"/>
</dbReference>
<dbReference type="Pfam" id="PF19040">
    <property type="entry name" value="SGNH"/>
    <property type="match status" value="1"/>
</dbReference>
<feature type="transmembrane region" description="Helical" evidence="1">
    <location>
        <begin position="373"/>
        <end position="393"/>
    </location>
</feature>
<feature type="transmembrane region" description="Helical" evidence="1">
    <location>
        <begin position="215"/>
        <end position="239"/>
    </location>
</feature>
<feature type="transmembrane region" description="Helical" evidence="1">
    <location>
        <begin position="303"/>
        <end position="320"/>
    </location>
</feature>
<reference evidence="4 5" key="1">
    <citation type="submission" date="2019-12" db="EMBL/GenBank/DDBJ databases">
        <authorList>
            <person name="Huq M.A."/>
        </authorList>
    </citation>
    <scope>NUCLEOTIDE SEQUENCE [LARGE SCALE GENOMIC DNA]</scope>
    <source>
        <strain evidence="4 5">MAH-25</strain>
    </source>
</reference>
<feature type="transmembrane region" description="Helical" evidence="1">
    <location>
        <begin position="93"/>
        <end position="112"/>
    </location>
</feature>
<dbReference type="PANTHER" id="PTHR23028">
    <property type="entry name" value="ACETYLTRANSFERASE"/>
    <property type="match status" value="1"/>
</dbReference>
<evidence type="ECO:0000256" key="1">
    <source>
        <dbReference type="SAM" id="Phobius"/>
    </source>
</evidence>
<evidence type="ECO:0000259" key="2">
    <source>
        <dbReference type="Pfam" id="PF01757"/>
    </source>
</evidence>
<keyword evidence="1" id="KW-0472">Membrane</keyword>
<comment type="caution">
    <text evidence="4">The sequence shown here is derived from an EMBL/GenBank/DDBJ whole genome shotgun (WGS) entry which is preliminary data.</text>
</comment>
<dbReference type="EMBL" id="WSEL01000003">
    <property type="protein sequence ID" value="MVQ30375.1"/>
    <property type="molecule type" value="Genomic_DNA"/>
</dbReference>
<keyword evidence="5" id="KW-1185">Reference proteome</keyword>
<evidence type="ECO:0000259" key="3">
    <source>
        <dbReference type="Pfam" id="PF19040"/>
    </source>
</evidence>
<evidence type="ECO:0000313" key="5">
    <source>
        <dbReference type="Proteomes" id="UP000469385"/>
    </source>
</evidence>
<keyword evidence="4" id="KW-0012">Acyltransferase</keyword>
<feature type="domain" description="SGNH" evidence="3">
    <location>
        <begin position="433"/>
        <end position="680"/>
    </location>
</feature>
<feature type="transmembrane region" description="Helical" evidence="1">
    <location>
        <begin position="340"/>
        <end position="361"/>
    </location>
</feature>
<keyword evidence="1" id="KW-1133">Transmembrane helix</keyword>
<dbReference type="GO" id="GO:0016020">
    <property type="term" value="C:membrane"/>
    <property type="evidence" value="ECO:0007669"/>
    <property type="project" value="TreeGrafter"/>
</dbReference>
<gene>
    <name evidence="4" type="ORF">GON04_13010</name>
</gene>
<feature type="transmembrane region" description="Helical" evidence="1">
    <location>
        <begin position="55"/>
        <end position="72"/>
    </location>
</feature>
<keyword evidence="4" id="KW-0808">Transferase</keyword>
<dbReference type="PANTHER" id="PTHR23028:SF53">
    <property type="entry name" value="ACYL_TRANSF_3 DOMAIN-CONTAINING PROTEIN"/>
    <property type="match status" value="1"/>
</dbReference>
<dbReference type="AlphaFoldDB" id="A0A6N8IUY1"/>
<accession>A0A6N8IUY1</accession>
<organism evidence="4 5">
    <name type="scientific">Ramlibacter pinisoli</name>
    <dbReference type="NCBI Taxonomy" id="2682844"/>
    <lineage>
        <taxon>Bacteria</taxon>
        <taxon>Pseudomonadati</taxon>
        <taxon>Pseudomonadota</taxon>
        <taxon>Betaproteobacteria</taxon>
        <taxon>Burkholderiales</taxon>
        <taxon>Comamonadaceae</taxon>
        <taxon>Ramlibacter</taxon>
    </lineage>
</organism>
<dbReference type="InterPro" id="IPR050879">
    <property type="entry name" value="Acyltransferase_3"/>
</dbReference>
<dbReference type="Pfam" id="PF01757">
    <property type="entry name" value="Acyl_transf_3"/>
    <property type="match status" value="1"/>
</dbReference>
<dbReference type="InterPro" id="IPR002656">
    <property type="entry name" value="Acyl_transf_3_dom"/>
</dbReference>
<evidence type="ECO:0000313" key="4">
    <source>
        <dbReference type="EMBL" id="MVQ30375.1"/>
    </source>
</evidence>
<feature type="transmembrane region" description="Helical" evidence="1">
    <location>
        <begin position="275"/>
        <end position="294"/>
    </location>
</feature>
<proteinExistence type="predicted"/>
<feature type="domain" description="Acyltransferase 3" evidence="2">
    <location>
        <begin position="27"/>
        <end position="354"/>
    </location>
</feature>
<sequence>MALIAAVDFSRHLQNKKAPGPHGYRPDIDGLRALAVLAVVVYHAFPQWLPGGFTGVDVFFVISGYLITGIVLGELALDRFSLTDFYARRVRRIFPPLLLVLVACWASGWFVLLPDEYSHLGRYVQGGAAFVANFTAMKEAGYFDSAIEMKPLLHLWSLAVEEQFYLVWPLLLWFAARRRMALVVAIAVLGACSFAVALVADQEGSARYFSTQARGWQLLCGALLAMVAGQPAPSWARAIGVRLPTFAKARANVAATVGLALVAAGVISLNKVSAVPAPGGLLPVVGTSLMIYAGSRAWVNRRILSHAWLVALGLASYSLYLWHWPLLSLLHIAEGREPSAWIRAAAVGVAVLLAAGTYQFVELPLRRHHRPRAAALVLLPAMAIVCTVGWLTARYDGFEFRKQALHDALGDLKTPRVVDDIYCRAAHPYARSGCYDSPNRHAATLFMVGDSHMDALAVGFRRMAEADELPFNLTTIGQGGCGPLLDVEAYWPGTGASQHCRDIVTPALQEALARADVRWVMLVGRHALWTEGTGFGNAERTWIENRWRHSYADEEGTSAQAFERGLNRTLDELERAGKRVVFVHQVPEFGFQPRSCLTGFRQFTPKPCDISRAEVEFRQKSYRDVVSRVLATRPAVIEFDPLPRFCDSVRCSPFDADGKPLYLDDDHLNWRGAEAVARELMGRIGNLGTR</sequence>
<name>A0A6N8IUY1_9BURK</name>
<dbReference type="Proteomes" id="UP000469385">
    <property type="component" value="Unassembled WGS sequence"/>
</dbReference>
<feature type="transmembrane region" description="Helical" evidence="1">
    <location>
        <begin position="251"/>
        <end position="269"/>
    </location>
</feature>
<protein>
    <submittedName>
        <fullName evidence="4">Acyltransferase family protein</fullName>
    </submittedName>
</protein>
<dbReference type="GO" id="GO:0009103">
    <property type="term" value="P:lipopolysaccharide biosynthetic process"/>
    <property type="evidence" value="ECO:0007669"/>
    <property type="project" value="TreeGrafter"/>
</dbReference>
<keyword evidence="1" id="KW-0812">Transmembrane</keyword>
<feature type="transmembrane region" description="Helical" evidence="1">
    <location>
        <begin position="181"/>
        <end position="200"/>
    </location>
</feature>
<dbReference type="GO" id="GO:0016747">
    <property type="term" value="F:acyltransferase activity, transferring groups other than amino-acyl groups"/>
    <property type="evidence" value="ECO:0007669"/>
    <property type="project" value="InterPro"/>
</dbReference>
<dbReference type="SUPFAM" id="SSF52266">
    <property type="entry name" value="SGNH hydrolase"/>
    <property type="match status" value="1"/>
</dbReference>